<evidence type="ECO:0000259" key="2">
    <source>
        <dbReference type="Pfam" id="PF13966"/>
    </source>
</evidence>
<evidence type="ECO:0000259" key="1">
    <source>
        <dbReference type="Pfam" id="PF13456"/>
    </source>
</evidence>
<sequence length="813" mass="90821">MDECLLGKVDSSGLHEVQVDVVKDVSDVLVGKVMSSLLLAMVWRDVVGLGNDRTFQILRSYVKEFSTNIVFLSETLMTHSVLKVMRVRLGFVGKLVVEKVGRSGRLCLFWSSNVTVVLMGYSRSHIDVMVPVLVSSWRLADGYSGPWFGGGYFNEILFSYEKSGGLVRAQSLMDGFCNALAKCGLADMGYEAARFTWCNKHTNGSFLQERLNRMKIKGVSGALNDWNDMVFKRTRKAIRKKKNELEVLHSNLNDNNWLYYKKLEKELDGSALHRRRKNAIGGIFDKNNVWVESPRGIAAVFEEYFSSSFTSHGPPDEVLNMVLDSVQPRVLGDVISEEQSAFIPGRLITDNAMICFECLYAIKRHKRGRNGFLTYKADMAKAYDRVDWSFMRGMLIKLGFHPGWVGLLMHCTTSVSYAIHINGEIIGHISPSRGLRQEDPLSPFLFLVCAEGLTSLIKCDIGRGTISGLQCGRRGPRNSTSVENASGQLVNLRKSADGCRWRVGSGESIRIREDVWIPKDHVGQTYSFSGGSHLQRVSDLKIDSGRWNSDLVDECFDAGEATAILSILCSLFDSRDRFIWHFSNNGSFSVKSGYWSTVSRLGWDQASGPSGSSQWWKILWKLNLPLKIKKFVWKACLNFIPTYAHLSRHGMKVLTICPICSQNNETTIHTLWLCPSLKSIRSDWLLSGLDSLKDTSCYYELLLECPVSGNASNRLASTETDMVLGEFNLFVDAGVCVENRKRGMGALVSNRMGHVLFSSAAPCAGLLKPHVAEAKALLYGLSCCMQMGYTVITAFSDCQRVVLAVNSKMGYFF</sequence>
<dbReference type="InterPro" id="IPR012337">
    <property type="entry name" value="RNaseH-like_sf"/>
</dbReference>
<dbReference type="SUPFAM" id="SSF56219">
    <property type="entry name" value="DNase I-like"/>
    <property type="match status" value="1"/>
</dbReference>
<dbReference type="GO" id="GO:0003676">
    <property type="term" value="F:nucleic acid binding"/>
    <property type="evidence" value="ECO:0007669"/>
    <property type="project" value="InterPro"/>
</dbReference>
<evidence type="ECO:0000313" key="3">
    <source>
        <dbReference type="EnsemblPlants" id="cds.evm.model.06.1629"/>
    </source>
</evidence>
<dbReference type="EnsemblPlants" id="evm.model.06.1629">
    <property type="protein sequence ID" value="cds.evm.model.06.1629"/>
    <property type="gene ID" value="evm.TU.06.1629"/>
</dbReference>
<dbReference type="InterPro" id="IPR052343">
    <property type="entry name" value="Retrotransposon-Effector_Assoc"/>
</dbReference>
<dbReference type="AlphaFoldDB" id="A0A803PVB4"/>
<proteinExistence type="predicted"/>
<keyword evidence="4" id="KW-1185">Reference proteome</keyword>
<evidence type="ECO:0008006" key="5">
    <source>
        <dbReference type="Google" id="ProtNLM"/>
    </source>
</evidence>
<dbReference type="GO" id="GO:0004523">
    <property type="term" value="F:RNA-DNA hybrid ribonuclease activity"/>
    <property type="evidence" value="ECO:0007669"/>
    <property type="project" value="InterPro"/>
</dbReference>
<dbReference type="InterPro" id="IPR026960">
    <property type="entry name" value="RVT-Znf"/>
</dbReference>
<reference evidence="3" key="2">
    <citation type="submission" date="2021-03" db="UniProtKB">
        <authorList>
            <consortium name="EnsemblPlants"/>
        </authorList>
    </citation>
    <scope>IDENTIFICATION</scope>
</reference>
<dbReference type="PANTHER" id="PTHR46890">
    <property type="entry name" value="NON-LTR RETROLELEMENT REVERSE TRANSCRIPTASE-LIKE PROTEIN-RELATED"/>
    <property type="match status" value="1"/>
</dbReference>
<organism evidence="3 4">
    <name type="scientific">Cannabis sativa</name>
    <name type="common">Hemp</name>
    <name type="synonym">Marijuana</name>
    <dbReference type="NCBI Taxonomy" id="3483"/>
    <lineage>
        <taxon>Eukaryota</taxon>
        <taxon>Viridiplantae</taxon>
        <taxon>Streptophyta</taxon>
        <taxon>Embryophyta</taxon>
        <taxon>Tracheophyta</taxon>
        <taxon>Spermatophyta</taxon>
        <taxon>Magnoliopsida</taxon>
        <taxon>eudicotyledons</taxon>
        <taxon>Gunneridae</taxon>
        <taxon>Pentapetalae</taxon>
        <taxon>rosids</taxon>
        <taxon>fabids</taxon>
        <taxon>Rosales</taxon>
        <taxon>Cannabaceae</taxon>
        <taxon>Cannabis</taxon>
    </lineage>
</organism>
<dbReference type="Pfam" id="PF13966">
    <property type="entry name" value="zf-RVT"/>
    <property type="match status" value="1"/>
</dbReference>
<dbReference type="Proteomes" id="UP000596661">
    <property type="component" value="Chromosome 6"/>
</dbReference>
<dbReference type="Gramene" id="evm.model.06.1629">
    <property type="protein sequence ID" value="cds.evm.model.06.1629"/>
    <property type="gene ID" value="evm.TU.06.1629"/>
</dbReference>
<dbReference type="InterPro" id="IPR002156">
    <property type="entry name" value="RNaseH_domain"/>
</dbReference>
<feature type="domain" description="RNase H type-1" evidence="1">
    <location>
        <begin position="733"/>
        <end position="808"/>
    </location>
</feature>
<feature type="domain" description="Reverse transcriptase zinc-binding" evidence="2">
    <location>
        <begin position="603"/>
        <end position="678"/>
    </location>
</feature>
<dbReference type="SUPFAM" id="SSF53098">
    <property type="entry name" value="Ribonuclease H-like"/>
    <property type="match status" value="1"/>
</dbReference>
<dbReference type="Pfam" id="PF13456">
    <property type="entry name" value="RVT_3"/>
    <property type="match status" value="1"/>
</dbReference>
<evidence type="ECO:0000313" key="4">
    <source>
        <dbReference type="Proteomes" id="UP000596661"/>
    </source>
</evidence>
<dbReference type="PANTHER" id="PTHR46890:SF48">
    <property type="entry name" value="RNA-DIRECTED DNA POLYMERASE"/>
    <property type="match status" value="1"/>
</dbReference>
<reference evidence="3" key="1">
    <citation type="submission" date="2018-11" db="EMBL/GenBank/DDBJ databases">
        <authorList>
            <person name="Grassa J C."/>
        </authorList>
    </citation>
    <scope>NUCLEOTIDE SEQUENCE [LARGE SCALE GENOMIC DNA]</scope>
</reference>
<dbReference type="EMBL" id="UZAU01000616">
    <property type="status" value="NOT_ANNOTATED_CDS"/>
    <property type="molecule type" value="Genomic_DNA"/>
</dbReference>
<dbReference type="InterPro" id="IPR036691">
    <property type="entry name" value="Endo/exonu/phosph_ase_sf"/>
</dbReference>
<accession>A0A803PVB4</accession>
<name>A0A803PVB4_CANSA</name>
<protein>
    <recommendedName>
        <fullName evidence="5">Reverse transcriptase</fullName>
    </recommendedName>
</protein>